<dbReference type="InterPro" id="IPR055216">
    <property type="entry name" value="Sol_i_2/4"/>
</dbReference>
<evidence type="ECO:0000256" key="1">
    <source>
        <dbReference type="ARBA" id="ARBA00004613"/>
    </source>
</evidence>
<dbReference type="GO" id="GO:0005576">
    <property type="term" value="C:extracellular region"/>
    <property type="evidence" value="ECO:0007669"/>
    <property type="project" value="UniProtKB-SubCell"/>
</dbReference>
<sequence>MKSFVLATCLLGFAQIVYADIEKLKILRKDIAECARTLPKCVNQPDDLLARVDVWHCALAKGGVFDDPTPAAIKRKHKKYCAIAITDPANVENCKKVVSRCIDKETQRPRANRQKAINIIACVMRAGVAETTVLARGK</sequence>
<evidence type="ECO:0000259" key="5">
    <source>
        <dbReference type="Pfam" id="PF22750"/>
    </source>
</evidence>
<keyword evidence="4" id="KW-0732">Signal</keyword>
<evidence type="ECO:0000256" key="4">
    <source>
        <dbReference type="SAM" id="SignalP"/>
    </source>
</evidence>
<reference evidence="6" key="1">
    <citation type="submission" date="2015-10" db="EMBL/GenBank/DDBJ databases">
        <title>Development of a lateral flow immunoassay for rapid field detection of the red imported fire ant, Solenopsis invicta (Hymenoptera: Formicidae.</title>
        <authorList>
            <person name="Valles S.M."/>
            <person name="Strong C.A."/>
            <person name="Callcott A.-M.A."/>
        </authorList>
    </citation>
    <scope>NUCLEOTIDE SEQUENCE</scope>
</reference>
<protein>
    <submittedName>
        <fullName evidence="6">Venom protein 2</fullName>
    </submittedName>
</protein>
<name>A0A140B0J7_SOLXY</name>
<comment type="similarity">
    <text evidence="2">Belongs to the ant venom allergen 2/4 family.</text>
</comment>
<comment type="subcellular location">
    <subcellularLocation>
        <location evidence="1">Secreted</location>
    </subcellularLocation>
</comment>
<accession>A0A140B0J7</accession>
<dbReference type="InterPro" id="IPR038211">
    <property type="entry name" value="Ant_venon_allerg_soli_2/4_sf"/>
</dbReference>
<dbReference type="Gene3D" id="1.10.238.190">
    <property type="match status" value="1"/>
</dbReference>
<organism evidence="6">
    <name type="scientific">Solenopsis xyloni</name>
    <name type="common">Southern fire ant</name>
    <dbReference type="NCBI Taxonomy" id="310435"/>
    <lineage>
        <taxon>Eukaryota</taxon>
        <taxon>Metazoa</taxon>
        <taxon>Ecdysozoa</taxon>
        <taxon>Arthropoda</taxon>
        <taxon>Hexapoda</taxon>
        <taxon>Insecta</taxon>
        <taxon>Pterygota</taxon>
        <taxon>Neoptera</taxon>
        <taxon>Endopterygota</taxon>
        <taxon>Hymenoptera</taxon>
        <taxon>Apocrita</taxon>
        <taxon>Aculeata</taxon>
        <taxon>Formicoidea</taxon>
        <taxon>Formicidae</taxon>
        <taxon>Myrmicinae</taxon>
        <taxon>Solenopsis</taxon>
    </lineage>
</organism>
<feature type="chain" id="PRO_5007301658" evidence="4">
    <location>
        <begin position="20"/>
        <end position="138"/>
    </location>
</feature>
<dbReference type="CDD" id="cd12800">
    <property type="entry name" value="Sol_i_2"/>
    <property type="match status" value="1"/>
</dbReference>
<dbReference type="InterPro" id="IPR020181">
    <property type="entry name" value="Ant_venom_allergen_Sol_i_2"/>
</dbReference>
<dbReference type="EMBL" id="KT970074">
    <property type="protein sequence ID" value="ALM98859.1"/>
    <property type="molecule type" value="mRNA"/>
</dbReference>
<dbReference type="Pfam" id="PF22750">
    <property type="entry name" value="Sol_i_2"/>
    <property type="match status" value="1"/>
</dbReference>
<feature type="signal peptide" evidence="4">
    <location>
        <begin position="1"/>
        <end position="19"/>
    </location>
</feature>
<keyword evidence="3" id="KW-0964">Secreted</keyword>
<feature type="domain" description="Ant venom allergen Sol i 2/4" evidence="5">
    <location>
        <begin position="50"/>
        <end position="125"/>
    </location>
</feature>
<evidence type="ECO:0000313" key="6">
    <source>
        <dbReference type="EMBL" id="ALM98859.1"/>
    </source>
</evidence>
<evidence type="ECO:0000256" key="2">
    <source>
        <dbReference type="ARBA" id="ARBA00009932"/>
    </source>
</evidence>
<proteinExistence type="evidence at transcript level"/>
<evidence type="ECO:0000256" key="3">
    <source>
        <dbReference type="ARBA" id="ARBA00022525"/>
    </source>
</evidence>
<dbReference type="AlphaFoldDB" id="A0A140B0J7"/>